<evidence type="ECO:0000313" key="2">
    <source>
        <dbReference type="Proteomes" id="UP000176294"/>
    </source>
</evidence>
<dbReference type="Proteomes" id="UP000176294">
    <property type="component" value="Unassembled WGS sequence"/>
</dbReference>
<gene>
    <name evidence="1" type="ORF">BEN47_10785</name>
</gene>
<accession>A0A1G1T958</accession>
<name>A0A1G1T958_9BACT</name>
<keyword evidence="2" id="KW-1185">Reference proteome</keyword>
<proteinExistence type="predicted"/>
<evidence type="ECO:0000313" key="1">
    <source>
        <dbReference type="EMBL" id="OGX87407.1"/>
    </source>
</evidence>
<sequence>MTMALTILFFLLYQIRKIHKYPEAPPEESQTPRLRSVWNKMPIILPNTTQRFMDHVLTQRFHGERKSSSSLQHRLSIS</sequence>
<comment type="caution">
    <text evidence="1">The sequence shown here is derived from an EMBL/GenBank/DDBJ whole genome shotgun (WGS) entry which is preliminary data.</text>
</comment>
<dbReference type="AlphaFoldDB" id="A0A1G1T958"/>
<dbReference type="EMBL" id="MDZB01000089">
    <property type="protein sequence ID" value="OGX87407.1"/>
    <property type="molecule type" value="Genomic_DNA"/>
</dbReference>
<organism evidence="1 2">
    <name type="scientific">Hymenobacter lapidarius</name>
    <dbReference type="NCBI Taxonomy" id="1908237"/>
    <lineage>
        <taxon>Bacteria</taxon>
        <taxon>Pseudomonadati</taxon>
        <taxon>Bacteroidota</taxon>
        <taxon>Cytophagia</taxon>
        <taxon>Cytophagales</taxon>
        <taxon>Hymenobacteraceae</taxon>
        <taxon>Hymenobacter</taxon>
    </lineage>
</organism>
<reference evidence="1 2" key="1">
    <citation type="submission" date="2016-08" db="EMBL/GenBank/DDBJ databases">
        <title>Hymenobacter coccineus sp. nov., Hymenobacter lapidarius sp. nov. and Hymenobacter glacialis sp. nov., isolated from Antarctic soil.</title>
        <authorList>
            <person name="Sedlacek I."/>
            <person name="Kralova S."/>
            <person name="Kyrova K."/>
            <person name="Maslanova I."/>
            <person name="Stankova E."/>
            <person name="Vrbovska V."/>
            <person name="Nemec M."/>
            <person name="Bartak M."/>
            <person name="Svec P."/>
            <person name="Busse H.-J."/>
            <person name="Pantucek R."/>
        </authorList>
    </citation>
    <scope>NUCLEOTIDE SEQUENCE [LARGE SCALE GENOMIC DNA]</scope>
    <source>
        <strain evidence="1 2">CCM 8643</strain>
    </source>
</reference>
<protein>
    <submittedName>
        <fullName evidence="1">Uncharacterized protein</fullName>
    </submittedName>
</protein>